<keyword evidence="1" id="KW-1133">Transmembrane helix</keyword>
<keyword evidence="1" id="KW-0472">Membrane</keyword>
<feature type="transmembrane region" description="Helical" evidence="1">
    <location>
        <begin position="12"/>
        <end position="36"/>
    </location>
</feature>
<organism evidence="2 3">
    <name type="scientific">Aquabacter spiritensis</name>
    <dbReference type="NCBI Taxonomy" id="933073"/>
    <lineage>
        <taxon>Bacteria</taxon>
        <taxon>Pseudomonadati</taxon>
        <taxon>Pseudomonadota</taxon>
        <taxon>Alphaproteobacteria</taxon>
        <taxon>Hyphomicrobiales</taxon>
        <taxon>Xanthobacteraceae</taxon>
        <taxon>Aquabacter</taxon>
    </lineage>
</organism>
<comment type="caution">
    <text evidence="2">The sequence shown here is derived from an EMBL/GenBank/DDBJ whole genome shotgun (WGS) entry which is preliminary data.</text>
</comment>
<evidence type="ECO:0000313" key="3">
    <source>
        <dbReference type="Proteomes" id="UP000294664"/>
    </source>
</evidence>
<evidence type="ECO:0000256" key="1">
    <source>
        <dbReference type="SAM" id="Phobius"/>
    </source>
</evidence>
<dbReference type="AlphaFoldDB" id="A0A4R3M166"/>
<evidence type="ECO:0008006" key="4">
    <source>
        <dbReference type="Google" id="ProtNLM"/>
    </source>
</evidence>
<sequence>MIETKAPARRSAPWVIAVPLLLVLMLAVCWCGLWFYAAAHAEREIEAWMAREKLVGREWGCGERRLTGFPFRFELICTAPTLLTRGGDPLRITAASAHLVAQVWSPNHIIAEFAAPMQIEDTATGKLYRASWSLLQMSAIGDMSGNPHRISLSADQISADLLPGAGAAPVPAFTAKHFEAHARRAPAAGGPEGIDYAVGLVDGDTPALAQAGGSGPINLTVQGTVTALTDLRPMPVAERIRAWAQEGGKFRLDRFQLTTPKAALSASGAVSVDPQGRLNGTVNLGFSGVDELLKNLARSGVIAPELAPVIGALALAGKSGDVAGRQGTTFALTLKDGTLQLGKFPVGIIPPLF</sequence>
<proteinExistence type="predicted"/>
<keyword evidence="3" id="KW-1185">Reference proteome</keyword>
<dbReference type="Proteomes" id="UP000294664">
    <property type="component" value="Unassembled WGS sequence"/>
</dbReference>
<protein>
    <recommendedName>
        <fullName evidence="4">DUF2125 domain-containing protein</fullName>
    </recommendedName>
</protein>
<name>A0A4R3M166_9HYPH</name>
<dbReference type="EMBL" id="SMAI01000003">
    <property type="protein sequence ID" value="TCT05909.1"/>
    <property type="molecule type" value="Genomic_DNA"/>
</dbReference>
<dbReference type="OrthoDB" id="7169664at2"/>
<evidence type="ECO:0000313" key="2">
    <source>
        <dbReference type="EMBL" id="TCT05909.1"/>
    </source>
</evidence>
<dbReference type="Pfam" id="PF09898">
    <property type="entry name" value="DUF2125"/>
    <property type="match status" value="1"/>
</dbReference>
<gene>
    <name evidence="2" type="ORF">EDC64_10310</name>
</gene>
<dbReference type="InterPro" id="IPR018666">
    <property type="entry name" value="DUF2125"/>
</dbReference>
<reference evidence="2 3" key="1">
    <citation type="submission" date="2019-03" db="EMBL/GenBank/DDBJ databases">
        <title>Genomic Encyclopedia of Type Strains, Phase IV (KMG-IV): sequencing the most valuable type-strain genomes for metagenomic binning, comparative biology and taxonomic classification.</title>
        <authorList>
            <person name="Goeker M."/>
        </authorList>
    </citation>
    <scope>NUCLEOTIDE SEQUENCE [LARGE SCALE GENOMIC DNA]</scope>
    <source>
        <strain evidence="2 3">DSM 9035</strain>
    </source>
</reference>
<dbReference type="RefSeq" id="WP_132030446.1">
    <property type="nucleotide sequence ID" value="NZ_SMAI01000003.1"/>
</dbReference>
<accession>A0A4R3M166</accession>
<keyword evidence="1" id="KW-0812">Transmembrane</keyword>